<name>A0A8K0MRI3_9ROSA</name>
<accession>A0A8K0MRI3</accession>
<proteinExistence type="predicted"/>
<organism evidence="1 2">
    <name type="scientific">Rhamnella rubrinervis</name>
    <dbReference type="NCBI Taxonomy" id="2594499"/>
    <lineage>
        <taxon>Eukaryota</taxon>
        <taxon>Viridiplantae</taxon>
        <taxon>Streptophyta</taxon>
        <taxon>Embryophyta</taxon>
        <taxon>Tracheophyta</taxon>
        <taxon>Spermatophyta</taxon>
        <taxon>Magnoliopsida</taxon>
        <taxon>eudicotyledons</taxon>
        <taxon>Gunneridae</taxon>
        <taxon>Pentapetalae</taxon>
        <taxon>rosids</taxon>
        <taxon>fabids</taxon>
        <taxon>Rosales</taxon>
        <taxon>Rhamnaceae</taxon>
        <taxon>rhamnoid group</taxon>
        <taxon>Rhamneae</taxon>
        <taxon>Rhamnella</taxon>
    </lineage>
</organism>
<evidence type="ECO:0000313" key="1">
    <source>
        <dbReference type="EMBL" id="KAF3455404.1"/>
    </source>
</evidence>
<protein>
    <submittedName>
        <fullName evidence="1">Uncharacterized protein</fullName>
    </submittedName>
</protein>
<dbReference type="EMBL" id="VOIH02000001">
    <property type="protein sequence ID" value="KAF3455404.1"/>
    <property type="molecule type" value="Genomic_DNA"/>
</dbReference>
<dbReference type="Proteomes" id="UP000796880">
    <property type="component" value="Unassembled WGS sequence"/>
</dbReference>
<dbReference type="AlphaFoldDB" id="A0A8K0MRI3"/>
<evidence type="ECO:0000313" key="2">
    <source>
        <dbReference type="Proteomes" id="UP000796880"/>
    </source>
</evidence>
<reference evidence="1" key="1">
    <citation type="submission" date="2020-03" db="EMBL/GenBank/DDBJ databases">
        <title>A high-quality chromosome-level genome assembly of a woody plant with both climbing and erect habits, Rhamnella rubrinervis.</title>
        <authorList>
            <person name="Lu Z."/>
            <person name="Yang Y."/>
            <person name="Zhu X."/>
            <person name="Sun Y."/>
        </authorList>
    </citation>
    <scope>NUCLEOTIDE SEQUENCE</scope>
    <source>
        <strain evidence="1">BYM</strain>
        <tissue evidence="1">Leaf</tissue>
    </source>
</reference>
<sequence length="76" mass="8144">MVGEDLLEARIQFSTTNGFIDPSNSGDEDLESALPRINSLSSLLLRVVVLEYYEPPGLSMASTRRLVASTTATGLG</sequence>
<comment type="caution">
    <text evidence="1">The sequence shown here is derived from an EMBL/GenBank/DDBJ whole genome shotgun (WGS) entry which is preliminary data.</text>
</comment>
<keyword evidence="2" id="KW-1185">Reference proteome</keyword>
<gene>
    <name evidence="1" type="ORF">FNV43_RR00028</name>
</gene>